<evidence type="ECO:0000313" key="24">
    <source>
        <dbReference type="Proteomes" id="UP000031327"/>
    </source>
</evidence>
<evidence type="ECO:0000256" key="1">
    <source>
        <dbReference type="ARBA" id="ARBA00004240"/>
    </source>
</evidence>
<dbReference type="InterPro" id="IPR007484">
    <property type="entry name" value="Peptidase_M28"/>
</dbReference>
<keyword evidence="7" id="KW-0121">Carboxypeptidase</keyword>
<comment type="subcellular location">
    <subcellularLocation>
        <location evidence="1">Endoplasmic reticulum</location>
    </subcellularLocation>
    <subcellularLocation>
        <location evidence="3">Golgi apparatus</location>
    </subcellularLocation>
    <subcellularLocation>
        <location evidence="2">Lysosome</location>
    </subcellularLocation>
    <subcellularLocation>
        <location evidence="4">Secreted</location>
    </subcellularLocation>
</comment>
<dbReference type="OrthoDB" id="9769665at2"/>
<accession>A0A0C1Q7Z4</accession>
<evidence type="ECO:0000256" key="5">
    <source>
        <dbReference type="ARBA" id="ARBA00014116"/>
    </source>
</evidence>
<keyword evidence="12" id="KW-0256">Endoplasmic reticulum</keyword>
<name>A0A0C1Q7Z4_9GAMM</name>
<evidence type="ECO:0000256" key="2">
    <source>
        <dbReference type="ARBA" id="ARBA00004371"/>
    </source>
</evidence>
<dbReference type="PANTHER" id="PTHR12053:SF3">
    <property type="entry name" value="CARBOXYPEPTIDASE Q"/>
    <property type="match status" value="1"/>
</dbReference>
<evidence type="ECO:0000259" key="22">
    <source>
        <dbReference type="Pfam" id="PF04389"/>
    </source>
</evidence>
<comment type="caution">
    <text evidence="23">The sequence shown here is derived from an EMBL/GenBank/DDBJ whole genome shotgun (WGS) entry which is preliminary data.</text>
</comment>
<dbReference type="Pfam" id="PF04389">
    <property type="entry name" value="Peptidase_M28"/>
    <property type="match status" value="1"/>
</dbReference>
<keyword evidence="18" id="KW-0458">Lysosome</keyword>
<evidence type="ECO:0000256" key="12">
    <source>
        <dbReference type="ARBA" id="ARBA00022824"/>
    </source>
</evidence>
<evidence type="ECO:0000256" key="7">
    <source>
        <dbReference type="ARBA" id="ARBA00022645"/>
    </source>
</evidence>
<dbReference type="InterPro" id="IPR039866">
    <property type="entry name" value="CPQ"/>
</dbReference>
<evidence type="ECO:0000256" key="13">
    <source>
        <dbReference type="ARBA" id="ARBA00022833"/>
    </source>
</evidence>
<protein>
    <recommendedName>
        <fullName evidence="5">Carboxypeptidase Q</fullName>
    </recommendedName>
    <alternativeName>
        <fullName evidence="20">Plasma glutamate carboxypeptidase</fullName>
    </alternativeName>
</protein>
<feature type="chain" id="PRO_5002137267" description="Carboxypeptidase Q" evidence="21">
    <location>
        <begin position="28"/>
        <end position="469"/>
    </location>
</feature>
<dbReference type="GO" id="GO:0006508">
    <property type="term" value="P:proteolysis"/>
    <property type="evidence" value="ECO:0007669"/>
    <property type="project" value="UniProtKB-KW"/>
</dbReference>
<evidence type="ECO:0000256" key="10">
    <source>
        <dbReference type="ARBA" id="ARBA00022729"/>
    </source>
</evidence>
<keyword evidence="8" id="KW-0645">Protease</keyword>
<evidence type="ECO:0000256" key="16">
    <source>
        <dbReference type="ARBA" id="ARBA00023145"/>
    </source>
</evidence>
<dbReference type="GO" id="GO:0046872">
    <property type="term" value="F:metal ion binding"/>
    <property type="evidence" value="ECO:0007669"/>
    <property type="project" value="UniProtKB-KW"/>
</dbReference>
<evidence type="ECO:0000256" key="17">
    <source>
        <dbReference type="ARBA" id="ARBA00023180"/>
    </source>
</evidence>
<keyword evidence="14" id="KW-0333">Golgi apparatus</keyword>
<evidence type="ECO:0000256" key="3">
    <source>
        <dbReference type="ARBA" id="ARBA00004555"/>
    </source>
</evidence>
<evidence type="ECO:0000256" key="9">
    <source>
        <dbReference type="ARBA" id="ARBA00022723"/>
    </source>
</evidence>
<reference evidence="23 24" key="1">
    <citation type="submission" date="2014-12" db="EMBL/GenBank/DDBJ databases">
        <title>Draft Genome Sequence of Pseudoalteromonas luteoviolacea HI1.</title>
        <authorList>
            <person name="Asahina A.Y."/>
            <person name="Hadfield M.G."/>
        </authorList>
    </citation>
    <scope>NUCLEOTIDE SEQUENCE [LARGE SCALE GENOMIC DNA]</scope>
    <source>
        <strain evidence="23 24">HI1</strain>
    </source>
</reference>
<dbReference type="Proteomes" id="UP000031327">
    <property type="component" value="Unassembled WGS sequence"/>
</dbReference>
<dbReference type="GO" id="GO:0005576">
    <property type="term" value="C:extracellular region"/>
    <property type="evidence" value="ECO:0007669"/>
    <property type="project" value="UniProtKB-SubCell"/>
</dbReference>
<dbReference type="GO" id="GO:0005764">
    <property type="term" value="C:lysosome"/>
    <property type="evidence" value="ECO:0007669"/>
    <property type="project" value="UniProtKB-SubCell"/>
</dbReference>
<evidence type="ECO:0000313" key="23">
    <source>
        <dbReference type="EMBL" id="KID55610.1"/>
    </source>
</evidence>
<feature type="signal peptide" evidence="21">
    <location>
        <begin position="1"/>
        <end position="27"/>
    </location>
</feature>
<proteinExistence type="predicted"/>
<keyword evidence="17" id="KW-0325">Glycoprotein</keyword>
<evidence type="ECO:0000256" key="21">
    <source>
        <dbReference type="SAM" id="SignalP"/>
    </source>
</evidence>
<keyword evidence="15" id="KW-0482">Metalloprotease</keyword>
<evidence type="ECO:0000256" key="20">
    <source>
        <dbReference type="ARBA" id="ARBA00033328"/>
    </source>
</evidence>
<evidence type="ECO:0000256" key="11">
    <source>
        <dbReference type="ARBA" id="ARBA00022801"/>
    </source>
</evidence>
<dbReference type="PANTHER" id="PTHR12053">
    <property type="entry name" value="PROTEASE FAMILY M28 PLASMA GLUTAMATE CARBOXYPEPTIDASE-RELATED"/>
    <property type="match status" value="1"/>
</dbReference>
<comment type="subunit">
    <text evidence="19">Homodimer. The monomeric form is inactive while the homodimer is active.</text>
</comment>
<dbReference type="Gene3D" id="3.50.30.30">
    <property type="match status" value="1"/>
</dbReference>
<dbReference type="SUPFAM" id="SSF53187">
    <property type="entry name" value="Zn-dependent exopeptidases"/>
    <property type="match status" value="1"/>
</dbReference>
<evidence type="ECO:0000256" key="14">
    <source>
        <dbReference type="ARBA" id="ARBA00023034"/>
    </source>
</evidence>
<dbReference type="AlphaFoldDB" id="A0A0C1Q7Z4"/>
<dbReference type="GO" id="GO:0004180">
    <property type="term" value="F:carboxypeptidase activity"/>
    <property type="evidence" value="ECO:0007669"/>
    <property type="project" value="UniProtKB-KW"/>
</dbReference>
<keyword evidence="9" id="KW-0479">Metal-binding</keyword>
<dbReference type="GO" id="GO:0070573">
    <property type="term" value="F:metallodipeptidase activity"/>
    <property type="evidence" value="ECO:0007669"/>
    <property type="project" value="InterPro"/>
</dbReference>
<gene>
    <name evidence="23" type="ORF">JF50_20715</name>
</gene>
<keyword evidence="6" id="KW-0964">Secreted</keyword>
<organism evidence="23 24">
    <name type="scientific">Pseudoalteromonas luteoviolacea</name>
    <dbReference type="NCBI Taxonomy" id="43657"/>
    <lineage>
        <taxon>Bacteria</taxon>
        <taxon>Pseudomonadati</taxon>
        <taxon>Pseudomonadota</taxon>
        <taxon>Gammaproteobacteria</taxon>
        <taxon>Alteromonadales</taxon>
        <taxon>Pseudoalteromonadaceae</taxon>
        <taxon>Pseudoalteromonas</taxon>
    </lineage>
</organism>
<keyword evidence="11" id="KW-0378">Hydrolase</keyword>
<keyword evidence="10 21" id="KW-0732">Signal</keyword>
<keyword evidence="16" id="KW-0865">Zymogen</keyword>
<evidence type="ECO:0000256" key="19">
    <source>
        <dbReference type="ARBA" id="ARBA00025833"/>
    </source>
</evidence>
<evidence type="ECO:0000256" key="15">
    <source>
        <dbReference type="ARBA" id="ARBA00023049"/>
    </source>
</evidence>
<feature type="domain" description="Peptidase M28" evidence="22">
    <location>
        <begin position="265"/>
        <end position="453"/>
    </location>
</feature>
<evidence type="ECO:0000256" key="8">
    <source>
        <dbReference type="ARBA" id="ARBA00022670"/>
    </source>
</evidence>
<dbReference type="Gene3D" id="3.40.630.10">
    <property type="entry name" value="Zn peptidases"/>
    <property type="match status" value="1"/>
</dbReference>
<sequence length="469" mass="51217">MKHAFRTLIKSSILPLVALCTSHIAYAQEFTKAELEMVEKVREHARQSDLSWQLVESLTTEVGPRLPGTENDKMAVAWAKQKFQKLGFDKVWLEPSKFPEWRRYHESGFILTPSKQPLHLTALGNSISTPETGLSGEVVLFETFDELIAAPANSLQGKIAFVNYRMNRDIDGNGYGPAVKARNKGAVEAAKKGAIAYMMRSVSTSHHRFAHTGGSHYTKGVTKIPATAVANPDADQLARLIALGKPVKVELNIQTEDLGEGTSYNVIGEITGSKYPQQYVLLGSHLDSWDLGTGALDDGAGVALTMAAAKHIADHTRPERSIRVVLFAAEELGLWGAKAYFKHYEKQLDNIVAAAESDFGADIVYAFESNVNAASLPVVRAIAEQLKPLGVKYIRKNAARGGPDLIPLKQTASAPIFDLHQVGTDYFDYHHTADDTLDKVDPDKLKQNTAAYAVFALMAANAETKMAGK</sequence>
<evidence type="ECO:0000256" key="4">
    <source>
        <dbReference type="ARBA" id="ARBA00004613"/>
    </source>
</evidence>
<evidence type="ECO:0000256" key="18">
    <source>
        <dbReference type="ARBA" id="ARBA00023228"/>
    </source>
</evidence>
<dbReference type="RefSeq" id="WP_039611264.1">
    <property type="nucleotide sequence ID" value="NZ_JWIC01000008.1"/>
</dbReference>
<dbReference type="EMBL" id="JWIC01000008">
    <property type="protein sequence ID" value="KID55610.1"/>
    <property type="molecule type" value="Genomic_DNA"/>
</dbReference>
<keyword evidence="13" id="KW-0862">Zinc</keyword>
<evidence type="ECO:0000256" key="6">
    <source>
        <dbReference type="ARBA" id="ARBA00022525"/>
    </source>
</evidence>